<feature type="domain" description="ABC transporter" evidence="3">
    <location>
        <begin position="7"/>
        <end position="214"/>
    </location>
</feature>
<dbReference type="GO" id="GO:0005524">
    <property type="term" value="F:ATP binding"/>
    <property type="evidence" value="ECO:0007669"/>
    <property type="project" value="UniProtKB-KW"/>
</dbReference>
<evidence type="ECO:0000256" key="2">
    <source>
        <dbReference type="ARBA" id="ARBA00022840"/>
    </source>
</evidence>
<gene>
    <name evidence="4" type="ORF">D9V34_11185</name>
</gene>
<keyword evidence="2 4" id="KW-0067">ATP-binding</keyword>
<evidence type="ECO:0000259" key="3">
    <source>
        <dbReference type="PROSITE" id="PS50893"/>
    </source>
</evidence>
<dbReference type="PROSITE" id="PS00211">
    <property type="entry name" value="ABC_TRANSPORTER_1"/>
    <property type="match status" value="1"/>
</dbReference>
<dbReference type="Pfam" id="PF00005">
    <property type="entry name" value="ABC_tran"/>
    <property type="match status" value="1"/>
</dbReference>
<comment type="caution">
    <text evidence="4">The sequence shown here is derived from an EMBL/GenBank/DDBJ whole genome shotgun (WGS) entry which is preliminary data.</text>
</comment>
<dbReference type="InterPro" id="IPR015854">
    <property type="entry name" value="ABC_transpr_LolD-like"/>
</dbReference>
<protein>
    <submittedName>
        <fullName evidence="4">ATP-binding cassette domain-containing protein</fullName>
    </submittedName>
</protein>
<dbReference type="Proteomes" id="UP000269438">
    <property type="component" value="Unassembled WGS sequence"/>
</dbReference>
<dbReference type="PROSITE" id="PS50893">
    <property type="entry name" value="ABC_TRANSPORTER_2"/>
    <property type="match status" value="1"/>
</dbReference>
<accession>A0A3L7APA8</accession>
<keyword evidence="1" id="KW-0547">Nucleotide-binding</keyword>
<evidence type="ECO:0000256" key="1">
    <source>
        <dbReference type="ARBA" id="ARBA00022741"/>
    </source>
</evidence>
<evidence type="ECO:0000313" key="4">
    <source>
        <dbReference type="EMBL" id="RLP82343.1"/>
    </source>
</evidence>
<dbReference type="GO" id="GO:0016887">
    <property type="term" value="F:ATP hydrolysis activity"/>
    <property type="evidence" value="ECO:0007669"/>
    <property type="project" value="InterPro"/>
</dbReference>
<name>A0A3L7APA8_9MICO</name>
<dbReference type="SMART" id="SM00382">
    <property type="entry name" value="AAA"/>
    <property type="match status" value="1"/>
</dbReference>
<evidence type="ECO:0000313" key="5">
    <source>
        <dbReference type="Proteomes" id="UP000269438"/>
    </source>
</evidence>
<proteinExistence type="predicted"/>
<dbReference type="EMBL" id="RCUY01000009">
    <property type="protein sequence ID" value="RLP82343.1"/>
    <property type="molecule type" value="Genomic_DNA"/>
</dbReference>
<reference evidence="4 5" key="1">
    <citation type="submission" date="2018-10" db="EMBL/GenBank/DDBJ databases">
        <authorList>
            <person name="Li J."/>
        </authorList>
    </citation>
    <scope>NUCLEOTIDE SEQUENCE [LARGE SCALE GENOMIC DNA]</scope>
    <source>
        <strain evidence="4 5">JCM 11654</strain>
    </source>
</reference>
<dbReference type="GO" id="GO:0005886">
    <property type="term" value="C:plasma membrane"/>
    <property type="evidence" value="ECO:0007669"/>
    <property type="project" value="TreeGrafter"/>
</dbReference>
<keyword evidence="5" id="KW-1185">Reference proteome</keyword>
<dbReference type="OrthoDB" id="4425833at2"/>
<dbReference type="InterPro" id="IPR003439">
    <property type="entry name" value="ABC_transporter-like_ATP-bd"/>
</dbReference>
<dbReference type="InterPro" id="IPR003593">
    <property type="entry name" value="AAA+_ATPase"/>
</dbReference>
<dbReference type="AlphaFoldDB" id="A0A3L7APA8"/>
<dbReference type="Gene3D" id="3.40.50.300">
    <property type="entry name" value="P-loop containing nucleotide triphosphate hydrolases"/>
    <property type="match status" value="1"/>
</dbReference>
<dbReference type="InterPro" id="IPR017871">
    <property type="entry name" value="ABC_transporter-like_CS"/>
</dbReference>
<dbReference type="RefSeq" id="WP_121688874.1">
    <property type="nucleotide sequence ID" value="NZ_RCUY01000009.1"/>
</dbReference>
<dbReference type="SUPFAM" id="SSF52540">
    <property type="entry name" value="P-loop containing nucleoside triphosphate hydrolases"/>
    <property type="match status" value="1"/>
</dbReference>
<organism evidence="4 5">
    <name type="scientific">Mycetocola lacteus</name>
    <dbReference type="NCBI Taxonomy" id="76637"/>
    <lineage>
        <taxon>Bacteria</taxon>
        <taxon>Bacillati</taxon>
        <taxon>Actinomycetota</taxon>
        <taxon>Actinomycetes</taxon>
        <taxon>Micrococcales</taxon>
        <taxon>Microbacteriaceae</taxon>
        <taxon>Mycetocola</taxon>
    </lineage>
</organism>
<dbReference type="PANTHER" id="PTHR24220">
    <property type="entry name" value="IMPORT ATP-BINDING PROTEIN"/>
    <property type="match status" value="1"/>
</dbReference>
<dbReference type="GO" id="GO:0022857">
    <property type="term" value="F:transmembrane transporter activity"/>
    <property type="evidence" value="ECO:0007669"/>
    <property type="project" value="TreeGrafter"/>
</dbReference>
<dbReference type="InterPro" id="IPR027417">
    <property type="entry name" value="P-loop_NTPase"/>
</dbReference>
<sequence length="216" mass="22775">MTSPASLTLHDLSKRYGERVLWHQLSAEVVPGELVAVTGPSGSGKSTLLNAIGLLEPASSGRITVGEDDLTRFGPGRARRFRRDVLGYLFQNFALVGSASAAANIRLGLVRSPGRKVLAARTAAALDRVGLGGRERTPVYQLSGGEQQRVALARLIVKDPRIILADEPTASLDAGNERIVLDVLRERAAAGGIVLIATHSTALAAACDRTLVLTPP</sequence>
<dbReference type="PANTHER" id="PTHR24220:SF86">
    <property type="entry name" value="ABC TRANSPORTER ABCH.1"/>
    <property type="match status" value="1"/>
</dbReference>